<dbReference type="HOGENOM" id="CLU_2494400_0_0_3"/>
<dbReference type="eggNOG" id="ENOG50320RA">
    <property type="taxonomic scope" value="Bacteria"/>
</dbReference>
<organism evidence="1 2">
    <name type="scientific">Rippkaea orientalis (strain PCC 8801 / RF-1)</name>
    <name type="common">Cyanothece sp. (strain PCC 8801)</name>
    <dbReference type="NCBI Taxonomy" id="41431"/>
    <lineage>
        <taxon>Bacteria</taxon>
        <taxon>Bacillati</taxon>
        <taxon>Cyanobacteriota</taxon>
        <taxon>Cyanophyceae</taxon>
        <taxon>Oscillatoriophycideae</taxon>
        <taxon>Chroococcales</taxon>
        <taxon>Aphanothecaceae</taxon>
        <taxon>Rippkaea</taxon>
        <taxon>Rippkaea orientalis</taxon>
    </lineage>
</organism>
<gene>
    <name evidence="1" type="ordered locus">PCC8801_2573</name>
</gene>
<dbReference type="AlphaFoldDB" id="B7K4S3"/>
<dbReference type="OrthoDB" id="487763at2"/>
<keyword evidence="2" id="KW-1185">Reference proteome</keyword>
<sequence length="94" mass="10675">MEVKQQELIKLIDKAVDIAQQMEKTQKSNTHHLNQLVTVLRTIKNDALKGSLEPSKGIVTLGLSRQVADWIEPLDSPLLTIVGEIEKYYQKHLN</sequence>
<name>B7K4S3_RIPO1</name>
<evidence type="ECO:0008006" key="3">
    <source>
        <dbReference type="Google" id="ProtNLM"/>
    </source>
</evidence>
<dbReference type="KEGG" id="cyp:PCC8801_2573"/>
<dbReference type="Proteomes" id="UP000008204">
    <property type="component" value="Chromosome"/>
</dbReference>
<evidence type="ECO:0000313" key="2">
    <source>
        <dbReference type="Proteomes" id="UP000008204"/>
    </source>
</evidence>
<dbReference type="RefSeq" id="WP_012595846.1">
    <property type="nucleotide sequence ID" value="NC_011726.1"/>
</dbReference>
<dbReference type="EMBL" id="CP001287">
    <property type="protein sequence ID" value="ACK66579.1"/>
    <property type="molecule type" value="Genomic_DNA"/>
</dbReference>
<protein>
    <recommendedName>
        <fullName evidence="3">Tsi6 domain-containing protein</fullName>
    </recommendedName>
</protein>
<accession>B7K4S3</accession>
<reference evidence="2" key="1">
    <citation type="journal article" date="2011" name="MBio">
        <title>Novel metabolic attributes of the genus Cyanothece, comprising a group of unicellular nitrogen-fixing Cyanobacteria.</title>
        <authorList>
            <person name="Bandyopadhyay A."/>
            <person name="Elvitigala T."/>
            <person name="Welsh E."/>
            <person name="Stockel J."/>
            <person name="Liberton M."/>
            <person name="Min H."/>
            <person name="Sherman L.A."/>
            <person name="Pakrasi H.B."/>
        </authorList>
    </citation>
    <scope>NUCLEOTIDE SEQUENCE [LARGE SCALE GENOMIC DNA]</scope>
    <source>
        <strain evidence="2">PCC 8801</strain>
    </source>
</reference>
<proteinExistence type="predicted"/>
<evidence type="ECO:0000313" key="1">
    <source>
        <dbReference type="EMBL" id="ACK66579.1"/>
    </source>
</evidence>